<gene>
    <name evidence="1" type="ORF">LLJM3_04555</name>
</gene>
<geneLocation type="plasmid" evidence="1 2">
    <name>pJM3D</name>
</geneLocation>
<dbReference type="AlphaFoldDB" id="A0AA47LWI8"/>
<sequence>MKDMILNIKKNAIALDLDADYTTIENQLMDLKKQIKILDEFLDLKILDV</sequence>
<accession>A0AA47LWI8</accession>
<organism evidence="1 2">
    <name type="scientific">Lactococcus lactis subsp. cremoris</name>
    <name type="common">Streptococcus cremoris</name>
    <dbReference type="NCBI Taxonomy" id="1359"/>
    <lineage>
        <taxon>Bacteria</taxon>
        <taxon>Bacillati</taxon>
        <taxon>Bacillota</taxon>
        <taxon>Bacilli</taxon>
        <taxon>Lactobacillales</taxon>
        <taxon>Streptococcaceae</taxon>
        <taxon>Lactococcus</taxon>
    </lineage>
</organism>
<dbReference type="EMBL" id="CP016740">
    <property type="protein sequence ID" value="WHL74870.1"/>
    <property type="molecule type" value="Genomic_DNA"/>
</dbReference>
<protein>
    <submittedName>
        <fullName evidence="1">Uncharacterized protein</fullName>
    </submittedName>
</protein>
<proteinExistence type="predicted"/>
<dbReference type="RefSeq" id="WP_155724485.1">
    <property type="nucleotide sequence ID" value="NZ_CP016740.2"/>
</dbReference>
<keyword evidence="1" id="KW-0614">Plasmid</keyword>
<evidence type="ECO:0000313" key="1">
    <source>
        <dbReference type="EMBL" id="WHL74870.1"/>
    </source>
</evidence>
<dbReference type="Proteomes" id="UP000192161">
    <property type="component" value="Plasmid pJM3D"/>
</dbReference>
<name>A0AA47LWI8_LACLC</name>
<reference evidence="1 2" key="1">
    <citation type="journal article" date="2017" name="BMC Genomics">
        <title>Comparative and functional genomics of the Lactococcus lactis taxon; insights into evolution and niche adaptation.</title>
        <authorList>
            <person name="Kelleher P."/>
            <person name="Bottacini F."/>
            <person name="Mahony J."/>
            <person name="Kilcawley K.N."/>
            <person name="van Sinderen D."/>
        </authorList>
    </citation>
    <scope>NUCLEOTIDE SEQUENCE [LARGE SCALE GENOMIC DNA]</scope>
    <source>
        <strain evidence="1 2">JM3</strain>
    </source>
</reference>
<evidence type="ECO:0000313" key="2">
    <source>
        <dbReference type="Proteomes" id="UP000192161"/>
    </source>
</evidence>